<feature type="transmembrane region" description="Helical" evidence="1">
    <location>
        <begin position="41"/>
        <end position="62"/>
    </location>
</feature>
<reference evidence="2 3" key="2">
    <citation type="submission" date="2024-11" db="EMBL/GenBank/DDBJ databases">
        <title>Using genomics to understand microbial adaptation to soil warming.</title>
        <authorList>
            <person name="Deangelis K.M. PhD."/>
        </authorList>
    </citation>
    <scope>NUCLEOTIDE SEQUENCE [LARGE SCALE GENOMIC DNA]</scope>
    <source>
        <strain evidence="2 3">GAS97</strain>
    </source>
</reference>
<keyword evidence="3" id="KW-1185">Reference proteome</keyword>
<keyword evidence="1" id="KW-0472">Membrane</keyword>
<accession>A0ABW8MR93</accession>
<feature type="transmembrane region" description="Helical" evidence="1">
    <location>
        <begin position="12"/>
        <end position="35"/>
    </location>
</feature>
<dbReference type="Proteomes" id="UP001620514">
    <property type="component" value="Unassembled WGS sequence"/>
</dbReference>
<keyword evidence="1" id="KW-1133">Transmembrane helix</keyword>
<sequence length="114" mass="12343">MLKLHTAMRIRGTAKVVCVAIVANQVLTTVFAYAVQQLDPGAPGIITTIFSFLTCGLVSIWLQSDARRAYLLAREKGCITPVDKTNPALKIAPDCPKLWLVVLHIEMNPAAVGL</sequence>
<dbReference type="EMBL" id="JBIYDN010000024">
    <property type="protein sequence ID" value="MFK4446183.1"/>
    <property type="molecule type" value="Genomic_DNA"/>
</dbReference>
<dbReference type="RefSeq" id="WP_404611111.1">
    <property type="nucleotide sequence ID" value="NZ_JBIYDN010000024.1"/>
</dbReference>
<proteinExistence type="predicted"/>
<keyword evidence="1" id="KW-0812">Transmembrane</keyword>
<evidence type="ECO:0000256" key="1">
    <source>
        <dbReference type="SAM" id="Phobius"/>
    </source>
</evidence>
<evidence type="ECO:0000313" key="2">
    <source>
        <dbReference type="EMBL" id="MFK4446183.1"/>
    </source>
</evidence>
<name>A0ABW8MR93_9BURK</name>
<gene>
    <name evidence="2" type="ORF">ABH943_006215</name>
</gene>
<evidence type="ECO:0000313" key="3">
    <source>
        <dbReference type="Proteomes" id="UP001620514"/>
    </source>
</evidence>
<reference evidence="2 3" key="1">
    <citation type="submission" date="2024-10" db="EMBL/GenBank/DDBJ databases">
        <authorList>
            <person name="Deangelis K."/>
            <person name="Huntemann M."/>
            <person name="Clum A."/>
            <person name="Wang J."/>
            <person name="Palaniappan K."/>
            <person name="Ritter S."/>
            <person name="Chen I.-M."/>
            <person name="Stamatis D."/>
            <person name="Reddy T."/>
            <person name="O'Malley R."/>
            <person name="Daum C."/>
            <person name="Ng V."/>
            <person name="Ivanova N."/>
            <person name="Kyrpides N."/>
            <person name="Woyke T."/>
        </authorList>
    </citation>
    <scope>NUCLEOTIDE SEQUENCE [LARGE SCALE GENOMIC DNA]</scope>
    <source>
        <strain evidence="2 3">GAS97</strain>
    </source>
</reference>
<comment type="caution">
    <text evidence="2">The sequence shown here is derived from an EMBL/GenBank/DDBJ whole genome shotgun (WGS) entry which is preliminary data.</text>
</comment>
<organism evidence="2 3">
    <name type="scientific">Caballeronia udeis</name>
    <dbReference type="NCBI Taxonomy" id="1232866"/>
    <lineage>
        <taxon>Bacteria</taxon>
        <taxon>Pseudomonadati</taxon>
        <taxon>Pseudomonadota</taxon>
        <taxon>Betaproteobacteria</taxon>
        <taxon>Burkholderiales</taxon>
        <taxon>Burkholderiaceae</taxon>
        <taxon>Caballeronia</taxon>
    </lineage>
</organism>
<protein>
    <submittedName>
        <fullName evidence="2">Uncharacterized protein</fullName>
    </submittedName>
</protein>